<dbReference type="Proteomes" id="UP001163324">
    <property type="component" value="Chromosome 7"/>
</dbReference>
<name>A0ACC0UVE6_9HYPO</name>
<gene>
    <name evidence="1" type="ORF">N3K66_007333</name>
</gene>
<evidence type="ECO:0000313" key="1">
    <source>
        <dbReference type="EMBL" id="KAI9897477.1"/>
    </source>
</evidence>
<organism evidence="1 2">
    <name type="scientific">Trichothecium roseum</name>
    <dbReference type="NCBI Taxonomy" id="47278"/>
    <lineage>
        <taxon>Eukaryota</taxon>
        <taxon>Fungi</taxon>
        <taxon>Dikarya</taxon>
        <taxon>Ascomycota</taxon>
        <taxon>Pezizomycotina</taxon>
        <taxon>Sordariomycetes</taxon>
        <taxon>Hypocreomycetidae</taxon>
        <taxon>Hypocreales</taxon>
        <taxon>Hypocreales incertae sedis</taxon>
        <taxon>Trichothecium</taxon>
    </lineage>
</organism>
<evidence type="ECO:0000313" key="2">
    <source>
        <dbReference type="Proteomes" id="UP001163324"/>
    </source>
</evidence>
<keyword evidence="2" id="KW-1185">Reference proteome</keyword>
<comment type="caution">
    <text evidence="1">The sequence shown here is derived from an EMBL/GenBank/DDBJ whole genome shotgun (WGS) entry which is preliminary data.</text>
</comment>
<proteinExistence type="predicted"/>
<accession>A0ACC0UVE6</accession>
<reference evidence="1" key="1">
    <citation type="submission" date="2022-10" db="EMBL/GenBank/DDBJ databases">
        <title>Complete Genome of Trichothecium roseum strain YXFP-22015, a Plant Pathogen Isolated from Citrus.</title>
        <authorList>
            <person name="Wang Y."/>
            <person name="Zhu L."/>
        </authorList>
    </citation>
    <scope>NUCLEOTIDE SEQUENCE</scope>
    <source>
        <strain evidence="1">YXFP-22015</strain>
    </source>
</reference>
<dbReference type="EMBL" id="CM047946">
    <property type="protein sequence ID" value="KAI9897477.1"/>
    <property type="molecule type" value="Genomic_DNA"/>
</dbReference>
<sequence length="1283" mass="139828">MSVDKEKPEVVAAQGEARQDAGAFKSYMRIFRYGTQTEYIMQFIATLCALGSGVGMAMVNLVFGQFITVILDYTSGASSPSEFRSGSARLALYFFLIGVGRFVVCYAYGTLYTLAAYKTTRNIRRLYLRAGLGQEVAYFDAGSGGSMAVQATSNGKLIQAGISEKLGMVFQGLSAFISAFVLAFVTNWKLTLICCCMAPAMLVVMGWTSAVDASIETEVLAVNAQGAAYAEGVLSSARAVQAFGLRGRLVVDLDSYLQRARKLGDKKNVVFGLMFSAEYFVIFAGMGLCFWQGIGMIAKGEVADPGEVFIVLMSVIVGSTSLTSIAPYIIDFSRAAVSAAELFKIMDRVSKINPFDESGEQPDQVVGDIVCDHVTFSYPMRPGVTVLDDFSLHIPAGKVTALVGASGSGKSTVIGLLERWHQPDSGTLKLDGRPIDRLNVQWLRKHVRLVQQEPVLFSGSVYDNIANGLVGTEWENEPREQKMARVQEAAEVAFAHDFISQLPGGYDSAIGERGGLLSGGQKQRIAIARSVVSQPRILLLDEATSALDPHAEEVVQKALDNVSRGRTTITIAHKLATIRNADNIVVMEQGRIIEQGTHESLLEANDAYARLVKAQDLSVAANPPTSDDDDDDDQPSSSSEEGEEKMAEEKNPLELNRSLTRMSTATRSHMDNRVSRDDFDKWKHVGLIHVIWRLVRSSPELALSYIILVLGCMGAAAVYPGQAILMSRFISVFEATSSEMQSRGNFFALMFLVLACGCVLVYFAIGWTSNTVAQTLNHKYRKQIVNDMLRQDLQFFDRPENTTGALTSRADSYPQAILELMGFNVALILISLLGVLSCCILALANGWRLSVVIVFAGLPPLLGSGYARIRMEAAMDLRISKRFAASASVASEAVGAIRTVSSLAIERDVLRRYTEELDHAISDSARSIMLIMIPFAFNQSVEYCFQALGFWYGCRLLASGDLSMSEFFISFLGVFFSGQQASILFGFTSSMTKATNAANYIFWLEQLQPTIRADDSNQNVGPDGCKSLELDNMQFSYPMRPDARVLRGINLKITKGQFAAFVGASGCGKSTMIAMLERFYDPVRGHIAIDGQRLDAMNPQLFRRHVALVQQEPKLYPGSIRDNIVLGMPATDGDDDGCSPVVDDATLEAACRSANAWDFICSLPEGLDTPCGQGGGLQLSGGQRQRVAIARALVRNPRLLLLDEATSALDTRSERVVQDALNEAAASGDRITIAVAHRLSTVRHADLICVFHGGRIVAAGRHEELLAKSDMYRKMCEAQNLES</sequence>
<protein>
    <submittedName>
        <fullName evidence="1">Uncharacterized protein</fullName>
    </submittedName>
</protein>